<protein>
    <submittedName>
        <fullName evidence="1">Uncharacterized protein</fullName>
    </submittedName>
</protein>
<gene>
    <name evidence="1" type="ORF">GCM10009560_52020</name>
</gene>
<comment type="caution">
    <text evidence="1">The sequence shown here is derived from an EMBL/GenBank/DDBJ whole genome shotgun (WGS) entry which is preliminary data.</text>
</comment>
<proteinExistence type="predicted"/>
<evidence type="ECO:0000313" key="1">
    <source>
        <dbReference type="EMBL" id="GAA0940600.1"/>
    </source>
</evidence>
<accession>A0ABP4ASC2</accession>
<name>A0ABP4ASC2_9ACTN</name>
<dbReference type="EMBL" id="BAAAHQ010000027">
    <property type="protein sequence ID" value="GAA0940600.1"/>
    <property type="molecule type" value="Genomic_DNA"/>
</dbReference>
<dbReference type="Proteomes" id="UP001501578">
    <property type="component" value="Unassembled WGS sequence"/>
</dbReference>
<reference evidence="2" key="1">
    <citation type="journal article" date="2019" name="Int. J. Syst. Evol. Microbiol.">
        <title>The Global Catalogue of Microorganisms (GCM) 10K type strain sequencing project: providing services to taxonomists for standard genome sequencing and annotation.</title>
        <authorList>
            <consortium name="The Broad Institute Genomics Platform"/>
            <consortium name="The Broad Institute Genome Sequencing Center for Infectious Disease"/>
            <person name="Wu L."/>
            <person name="Ma J."/>
        </authorList>
    </citation>
    <scope>NUCLEOTIDE SEQUENCE [LARGE SCALE GENOMIC DNA]</scope>
    <source>
        <strain evidence="2">JCM 11136</strain>
    </source>
</reference>
<keyword evidence="2" id="KW-1185">Reference proteome</keyword>
<sequence>MSMAMSHLDIRFVMSRNLPRKGPWVACLLSSDQATYPSCKNRTPYGDSGFGSALTVIPGGVRLCGDSGFGSALTVIPGGVRLCGSSGFGSARRT</sequence>
<organism evidence="1 2">
    <name type="scientific">Nonomuraea longicatena</name>
    <dbReference type="NCBI Taxonomy" id="83682"/>
    <lineage>
        <taxon>Bacteria</taxon>
        <taxon>Bacillati</taxon>
        <taxon>Actinomycetota</taxon>
        <taxon>Actinomycetes</taxon>
        <taxon>Streptosporangiales</taxon>
        <taxon>Streptosporangiaceae</taxon>
        <taxon>Nonomuraea</taxon>
    </lineage>
</organism>
<evidence type="ECO:0000313" key="2">
    <source>
        <dbReference type="Proteomes" id="UP001501578"/>
    </source>
</evidence>